<dbReference type="InterPro" id="IPR000210">
    <property type="entry name" value="BTB/POZ_dom"/>
</dbReference>
<dbReference type="InterPro" id="IPR011333">
    <property type="entry name" value="SKP1/BTB/POZ_sf"/>
</dbReference>
<dbReference type="PIRSF" id="PIRSF037037">
    <property type="entry name" value="Kelch-like_protein_gigaxonin"/>
    <property type="match status" value="1"/>
</dbReference>
<protein>
    <recommendedName>
        <fullName evidence="4">BTB domain-containing protein</fullName>
    </recommendedName>
</protein>
<dbReference type="InterPro" id="IPR017096">
    <property type="entry name" value="BTB-kelch_protein"/>
</dbReference>
<dbReference type="InterPro" id="IPR006652">
    <property type="entry name" value="Kelch_1"/>
</dbReference>
<name>A0AAN9B9N9_9CAEN</name>
<dbReference type="EMBL" id="JBAMIC010000010">
    <property type="protein sequence ID" value="KAK7101966.1"/>
    <property type="molecule type" value="Genomic_DNA"/>
</dbReference>
<organism evidence="5 6">
    <name type="scientific">Littorina saxatilis</name>
    <dbReference type="NCBI Taxonomy" id="31220"/>
    <lineage>
        <taxon>Eukaryota</taxon>
        <taxon>Metazoa</taxon>
        <taxon>Spiralia</taxon>
        <taxon>Lophotrochozoa</taxon>
        <taxon>Mollusca</taxon>
        <taxon>Gastropoda</taxon>
        <taxon>Caenogastropoda</taxon>
        <taxon>Littorinimorpha</taxon>
        <taxon>Littorinoidea</taxon>
        <taxon>Littorinidae</taxon>
        <taxon>Littorina</taxon>
    </lineage>
</organism>
<dbReference type="SMART" id="SM00225">
    <property type="entry name" value="BTB"/>
    <property type="match status" value="1"/>
</dbReference>
<dbReference type="InterPro" id="IPR011705">
    <property type="entry name" value="BACK"/>
</dbReference>
<feature type="region of interest" description="Disordered" evidence="3">
    <location>
        <begin position="1"/>
        <end position="22"/>
    </location>
</feature>
<evidence type="ECO:0000313" key="6">
    <source>
        <dbReference type="Proteomes" id="UP001374579"/>
    </source>
</evidence>
<dbReference type="PROSITE" id="PS50097">
    <property type="entry name" value="BTB"/>
    <property type="match status" value="1"/>
</dbReference>
<keyword evidence="2" id="KW-0677">Repeat</keyword>
<dbReference type="Pfam" id="PF01344">
    <property type="entry name" value="Kelch_1"/>
    <property type="match status" value="3"/>
</dbReference>
<dbReference type="Pfam" id="PF00651">
    <property type="entry name" value="BTB"/>
    <property type="match status" value="1"/>
</dbReference>
<comment type="caution">
    <text evidence="5">The sequence shown here is derived from an EMBL/GenBank/DDBJ whole genome shotgun (WGS) entry which is preliminary data.</text>
</comment>
<evidence type="ECO:0000256" key="3">
    <source>
        <dbReference type="SAM" id="MobiDB-lite"/>
    </source>
</evidence>
<dbReference type="AlphaFoldDB" id="A0AAN9B9N9"/>
<sequence length="616" mass="69426">MEVEQPIPSCLPGPTESQSRSSLKIKNVNEQNAALQRRVYKVLDELRQGGFFCDAVIRCGEHKFKVQRNILSTCSPYFTALFTYEGPGDNPKRNKVVKEFCIDDMAPEVMELLIKYAYTRDVPADPSAIIQLLPAADRFQMEGLLKACCQALVKEMTLDNCMQIRAFARAFPFSCRLLTDEADKFLLENFAWIYCFSAEFLQMDVDDLCNILGSDRLNARSEGITLDAVCRWIAYDLDNRQTHCERLLRQVRLGLLTNDAFFRILNYHKLTTASPAVHSVLLEASKMMGQPEVRATFSQCVPRLPTNLVFVFGGSHLGWPLQIVEALDIRSVTWKECSALEFGPRSYHGTAVLDRVVYVVGGFDGNDYTNYCTAFYPTSGQWIQVAPMHDKRCYVSVAVHDKHVYALGGFDGRTRQRSAEKFHPVSNQWTMIQPMLCPRSDGGAATLKDKIYIMGGFNGQESLNSVEYYDPASDQWTMVRPMRDRRSGVGVATHRGVLYAAGGFNGTRRLASMERYDPDTDDWRPLPPMLNARSNFAMTMAEDQILVIGGYGGRHTTARVELYDVYNDRWTVSTELSYSRSALSACVVTGLPNVDHYTSRYSPDLSTDSVDQLTSP</sequence>
<evidence type="ECO:0000256" key="2">
    <source>
        <dbReference type="ARBA" id="ARBA00022737"/>
    </source>
</evidence>
<feature type="domain" description="BTB" evidence="4">
    <location>
        <begin position="53"/>
        <end position="126"/>
    </location>
</feature>
<dbReference type="PANTHER" id="PTHR45632:SF3">
    <property type="entry name" value="KELCH-LIKE PROTEIN 32"/>
    <property type="match status" value="1"/>
</dbReference>
<keyword evidence="1" id="KW-0880">Kelch repeat</keyword>
<dbReference type="InterPro" id="IPR015915">
    <property type="entry name" value="Kelch-typ_b-propeller"/>
</dbReference>
<reference evidence="5 6" key="1">
    <citation type="submission" date="2024-02" db="EMBL/GenBank/DDBJ databases">
        <title>Chromosome-scale genome assembly of the rough periwinkle Littorina saxatilis.</title>
        <authorList>
            <person name="De Jode A."/>
            <person name="Faria R."/>
            <person name="Formenti G."/>
            <person name="Sims Y."/>
            <person name="Smith T.P."/>
            <person name="Tracey A."/>
            <person name="Wood J.M.D."/>
            <person name="Zagrodzka Z.B."/>
            <person name="Johannesson K."/>
            <person name="Butlin R.K."/>
            <person name="Leder E.H."/>
        </authorList>
    </citation>
    <scope>NUCLEOTIDE SEQUENCE [LARGE SCALE GENOMIC DNA]</scope>
    <source>
        <strain evidence="5">Snail1</strain>
        <tissue evidence="5">Muscle</tissue>
    </source>
</reference>
<dbReference type="SMART" id="SM00875">
    <property type="entry name" value="BACK"/>
    <property type="match status" value="1"/>
</dbReference>
<dbReference type="SMART" id="SM00612">
    <property type="entry name" value="Kelch"/>
    <property type="match status" value="6"/>
</dbReference>
<proteinExistence type="predicted"/>
<dbReference type="Gene3D" id="1.25.40.420">
    <property type="match status" value="1"/>
</dbReference>
<keyword evidence="6" id="KW-1185">Reference proteome</keyword>
<dbReference type="SUPFAM" id="SSF117281">
    <property type="entry name" value="Kelch motif"/>
    <property type="match status" value="1"/>
</dbReference>
<dbReference type="Gene3D" id="3.30.710.10">
    <property type="entry name" value="Potassium Channel Kv1.1, Chain A"/>
    <property type="match status" value="1"/>
</dbReference>
<dbReference type="Gene3D" id="2.120.10.80">
    <property type="entry name" value="Kelch-type beta propeller"/>
    <property type="match status" value="2"/>
</dbReference>
<dbReference type="SUPFAM" id="SSF54695">
    <property type="entry name" value="POZ domain"/>
    <property type="match status" value="1"/>
</dbReference>
<accession>A0AAN9B9N9</accession>
<dbReference type="SUPFAM" id="SSF75011">
    <property type="entry name" value="3-carboxy-cis,cis-mucoante lactonizing enzyme"/>
    <property type="match status" value="1"/>
</dbReference>
<dbReference type="PRINTS" id="PR00501">
    <property type="entry name" value="KELCHREPEAT"/>
</dbReference>
<dbReference type="Pfam" id="PF07707">
    <property type="entry name" value="BACK"/>
    <property type="match status" value="1"/>
</dbReference>
<dbReference type="PANTHER" id="PTHR45632">
    <property type="entry name" value="LD33804P"/>
    <property type="match status" value="1"/>
</dbReference>
<dbReference type="Pfam" id="PF24681">
    <property type="entry name" value="Kelch_KLHDC2_KLHL20_DRC7"/>
    <property type="match status" value="1"/>
</dbReference>
<evidence type="ECO:0000256" key="1">
    <source>
        <dbReference type="ARBA" id="ARBA00022441"/>
    </source>
</evidence>
<dbReference type="Proteomes" id="UP001374579">
    <property type="component" value="Unassembled WGS sequence"/>
</dbReference>
<evidence type="ECO:0000313" key="5">
    <source>
        <dbReference type="EMBL" id="KAK7101966.1"/>
    </source>
</evidence>
<gene>
    <name evidence="5" type="ORF">V1264_020264</name>
</gene>
<evidence type="ECO:0000259" key="4">
    <source>
        <dbReference type="PROSITE" id="PS50097"/>
    </source>
</evidence>